<dbReference type="EMBL" id="CAXAMM010002136">
    <property type="protein sequence ID" value="CAK8994915.1"/>
    <property type="molecule type" value="Genomic_DNA"/>
</dbReference>
<keyword evidence="3" id="KW-1185">Reference proteome</keyword>
<feature type="compositionally biased region" description="Low complexity" evidence="1">
    <location>
        <begin position="192"/>
        <end position="204"/>
    </location>
</feature>
<evidence type="ECO:0000256" key="1">
    <source>
        <dbReference type="SAM" id="MobiDB-lite"/>
    </source>
</evidence>
<feature type="compositionally biased region" description="Polar residues" evidence="1">
    <location>
        <begin position="205"/>
        <end position="216"/>
    </location>
</feature>
<name>A0ABP0HXG7_9DINO</name>
<protein>
    <submittedName>
        <fullName evidence="2">Uncharacterized protein</fullName>
    </submittedName>
</protein>
<organism evidence="2 3">
    <name type="scientific">Durusdinium trenchii</name>
    <dbReference type="NCBI Taxonomy" id="1381693"/>
    <lineage>
        <taxon>Eukaryota</taxon>
        <taxon>Sar</taxon>
        <taxon>Alveolata</taxon>
        <taxon>Dinophyceae</taxon>
        <taxon>Suessiales</taxon>
        <taxon>Symbiodiniaceae</taxon>
        <taxon>Durusdinium</taxon>
    </lineage>
</organism>
<evidence type="ECO:0000313" key="3">
    <source>
        <dbReference type="Proteomes" id="UP001642464"/>
    </source>
</evidence>
<comment type="caution">
    <text evidence="2">The sequence shown here is derived from an EMBL/GenBank/DDBJ whole genome shotgun (WGS) entry which is preliminary data.</text>
</comment>
<sequence>HIVAARRMFCPAPRGKGPVYGQPTWASFRPPGPLGTSDARGPAPMAQPWPAVVQRGRPLAVAVEEKRSLSSAGLSSAPSSVSSMRSRVIRKNGLRPCSSTPCLQAHEGAPQFFEAPPLAKHFATQMYRPPSPPRSFSTTNLAPPQVPFSACPNTGLAPCLQSNEVGDVSFQEASPFTAQQPQQASHVPQTHPSSPQRCSSTPSSVRPQTPGSTCPSSGCAHDVPGAFDAPKRRPSETMQVFKVDKSSRSPSTQALDPRPFGANDVAKIPSRQCPQEALPAEAEELLRSLGQPCGPCGASSPKSETPNKAELRQCRAMLGRQAEQLRHQNGEIRRLRSFPACSQAASTLSMQDAQCEISCLRASIKRREAEVHLAQVELAYLNTLVAQKDLQLQKAEEQLVSSSPSEAPSRSLAKRIAKEELACAEAEAEHMLQPLAAAREGFRRDPLARQSSLDGDSSEAAPMLSASEIDTATAAGQRVLASLRRAREALERSPCLSPPRDLGGMSCSP</sequence>
<proteinExistence type="predicted"/>
<accession>A0ABP0HXG7</accession>
<feature type="non-terminal residue" evidence="2">
    <location>
        <position position="1"/>
    </location>
</feature>
<reference evidence="2 3" key="1">
    <citation type="submission" date="2024-02" db="EMBL/GenBank/DDBJ databases">
        <authorList>
            <person name="Chen Y."/>
            <person name="Shah S."/>
            <person name="Dougan E. K."/>
            <person name="Thang M."/>
            <person name="Chan C."/>
        </authorList>
    </citation>
    <scope>NUCLEOTIDE SEQUENCE [LARGE SCALE GENOMIC DNA]</scope>
</reference>
<dbReference type="Proteomes" id="UP001642464">
    <property type="component" value="Unassembled WGS sequence"/>
</dbReference>
<feature type="region of interest" description="Disordered" evidence="1">
    <location>
        <begin position="174"/>
        <end position="259"/>
    </location>
</feature>
<gene>
    <name evidence="2" type="ORF">SCF082_LOCUS4133</name>
</gene>
<evidence type="ECO:0000313" key="2">
    <source>
        <dbReference type="EMBL" id="CAK8994915.1"/>
    </source>
</evidence>
<feature type="region of interest" description="Disordered" evidence="1">
    <location>
        <begin position="446"/>
        <end position="471"/>
    </location>
</feature>
<feature type="region of interest" description="Disordered" evidence="1">
    <location>
        <begin position="21"/>
        <end position="44"/>
    </location>
</feature>
<feature type="compositionally biased region" description="Polar residues" evidence="1">
    <location>
        <begin position="174"/>
        <end position="191"/>
    </location>
</feature>
<feature type="region of interest" description="Disordered" evidence="1">
    <location>
        <begin position="489"/>
        <end position="509"/>
    </location>
</feature>